<evidence type="ECO:0000256" key="6">
    <source>
        <dbReference type="ARBA" id="ARBA00022900"/>
    </source>
</evidence>
<evidence type="ECO:0000313" key="12">
    <source>
        <dbReference type="Proteomes" id="UP000261540"/>
    </source>
</evidence>
<dbReference type="Gene3D" id="6.20.50.160">
    <property type="match status" value="1"/>
</dbReference>
<comment type="subcellular location">
    <subcellularLocation>
        <location evidence="1">Secreted</location>
    </subcellularLocation>
</comment>
<dbReference type="InterPro" id="IPR014756">
    <property type="entry name" value="Ig_E-set"/>
</dbReference>
<dbReference type="Gene3D" id="2.60.120.1540">
    <property type="match status" value="1"/>
</dbReference>
<evidence type="ECO:0000256" key="4">
    <source>
        <dbReference type="ARBA" id="ARBA00022690"/>
    </source>
</evidence>
<keyword evidence="5" id="KW-0732">Signal</keyword>
<dbReference type="InterPro" id="IPR001599">
    <property type="entry name" value="Macroglobln_a2"/>
</dbReference>
<keyword evidence="12" id="KW-1185">Reference proteome</keyword>
<dbReference type="Pfam" id="PF17789">
    <property type="entry name" value="MG4"/>
    <property type="match status" value="1"/>
</dbReference>
<dbReference type="Pfam" id="PF07678">
    <property type="entry name" value="TED_complement"/>
    <property type="match status" value="1"/>
</dbReference>
<dbReference type="InterPro" id="IPR047565">
    <property type="entry name" value="Alpha-macroglob_thiol-ester_cl"/>
</dbReference>
<evidence type="ECO:0000256" key="8">
    <source>
        <dbReference type="ARBA" id="ARBA00023180"/>
    </source>
</evidence>
<keyword evidence="8" id="KW-0325">Glycoprotein</keyword>
<dbReference type="PANTHER" id="PTHR11412">
    <property type="entry name" value="MACROGLOBULIN / COMPLEMENT"/>
    <property type="match status" value="1"/>
</dbReference>
<reference evidence="11" key="1">
    <citation type="submission" date="2025-08" db="UniProtKB">
        <authorList>
            <consortium name="Ensembl"/>
        </authorList>
    </citation>
    <scope>IDENTIFICATION</scope>
</reference>
<dbReference type="SMART" id="SM01360">
    <property type="entry name" value="A2M"/>
    <property type="match status" value="1"/>
</dbReference>
<dbReference type="PANTHER" id="PTHR11412:SF150">
    <property type="entry name" value="ALPHA-2-MACROGLOBULIN-RELATED"/>
    <property type="match status" value="1"/>
</dbReference>
<dbReference type="InterPro" id="IPR036595">
    <property type="entry name" value="A-macroglobulin_rcpt-bd_sf"/>
</dbReference>
<proteinExistence type="inferred from homology"/>
<dbReference type="Gene3D" id="2.60.40.1930">
    <property type="match status" value="2"/>
</dbReference>
<comment type="similarity">
    <text evidence="2">Belongs to the protease inhibitor I39 (alpha-2-macroglobulin) family.</text>
</comment>
<reference evidence="11" key="2">
    <citation type="submission" date="2025-09" db="UniProtKB">
        <authorList>
            <consortium name="Ensembl"/>
        </authorList>
    </citation>
    <scope>IDENTIFICATION</scope>
</reference>
<dbReference type="GO" id="GO:0007399">
    <property type="term" value="P:nervous system development"/>
    <property type="evidence" value="ECO:0007669"/>
    <property type="project" value="UniProtKB-ARBA"/>
</dbReference>
<dbReference type="Gene3D" id="1.50.10.20">
    <property type="match status" value="1"/>
</dbReference>
<dbReference type="InterPro" id="IPR011626">
    <property type="entry name" value="Alpha-macroglobulin_TED"/>
</dbReference>
<dbReference type="SUPFAM" id="SSF81296">
    <property type="entry name" value="E set domains"/>
    <property type="match status" value="1"/>
</dbReference>
<protein>
    <recommendedName>
        <fullName evidence="13">CD109 molecule</fullName>
    </recommendedName>
</protein>
<evidence type="ECO:0000259" key="9">
    <source>
        <dbReference type="SMART" id="SM01359"/>
    </source>
</evidence>
<dbReference type="InterPro" id="IPR041813">
    <property type="entry name" value="A2M_TED"/>
</dbReference>
<dbReference type="InterPro" id="IPR011625">
    <property type="entry name" value="A2M_N_BRD"/>
</dbReference>
<dbReference type="Proteomes" id="UP000261540">
    <property type="component" value="Unplaced"/>
</dbReference>
<dbReference type="InterPro" id="IPR008930">
    <property type="entry name" value="Terpenoid_cyclase/PrenylTrfase"/>
</dbReference>
<evidence type="ECO:0008006" key="13">
    <source>
        <dbReference type="Google" id="ProtNLM"/>
    </source>
</evidence>
<dbReference type="GO" id="GO:0004867">
    <property type="term" value="F:serine-type endopeptidase inhibitor activity"/>
    <property type="evidence" value="ECO:0007669"/>
    <property type="project" value="UniProtKB-KW"/>
</dbReference>
<dbReference type="SMART" id="SM01359">
    <property type="entry name" value="A2M_N_2"/>
    <property type="match status" value="1"/>
</dbReference>
<dbReference type="PROSITE" id="PS00477">
    <property type="entry name" value="ALPHA_2_MACROGLOBULIN"/>
    <property type="match status" value="1"/>
</dbReference>
<sequence>YLENLWCLWEGLRGVQLLTQHNLCCVFCSVFWVTFPGTIQGGSEATVCAHVFSPNEPLSLTVALTHNDQKRTLFLKQMDQDFYECFLFQAPVVKVASHQSIEVEVQGASFQITKRSDVMFTPMSFLTFIRTDKPVYKQGQTGDPSPSLSLSLSLSFLHNRLTSPVGHIIGQWVNTTNNGRILQMSFPLNSKANPGRYRLSVWSQSGHVQENFKVQDYGAFYSERLSLIDRCVPDGFHKSLPFLLTNSSRFPTSIFTRVIKHFWAISISIRVFYFCTELVLDFNAVPQFSKRLKIKENNPVPLEMYKQISAFCFFFQIKAVDYKNLPIANMKIYLSDYSWTKNITTDSNGVASFSINTSIWSQSNYLAFHDSYTHLTLWKPSSVGPTEPPQPQSSLTIDPVEDTLPCWSEQQLRFQYVVVEETSKSGSLDLFYLVMTKGEASIPVQVTPDFGKWGEVLVYSLLPSKIVIANNMRFKAEKCFRNKVSLQFSHSQAVPGEGVNLQLRAQPWSVCGLSVVDKSVLLMDDKRLNVEKVGAEPALYDLPHALGVPMLLSCYTGIHRLTSGFRPQCVKFLGREFTLEYFPYMRYAVGASGFSAVQKSRIFFPETWVWDLIEVGESGSSVIHLTTPDTITSWETEAFCLSKGGLGLATPPSLTVFQPFFVELTLPHSIIRGERFELKATVVNYEPKCIMVTVTPAPSSNYILEPFTTEQYSTCVCQWKTFRWILVPSVIGSVNVTVRAEAVESQTVCDNEIVSVPEKGRVDTITRSLLVKAEGTEKTVSHGWLLCPQGALLHEEVMLQLPADVVEGSARATVSVIGDILGRALQNLDGMLAMPYGCGEQNMALLAPNIYILHYLRATQQLDPILLQKATHFLNTGYQRQLRYLHVNGAFSTFGHGTEVNSWLTAFVMRSLGSARSFMYVEPKVINGARTWLQSQQKKDGCFKTVGTLFNKRMKGGVMDDVTLTAYISASMLELNTSASVTKSLTCLREASHNLSDIYTTALLAYTFSLAQETDTSARLLKYLDSVASSDEGLLHWSPPSSEASTSLSVELTSYVLLAVLRRPQLSAADRGYTSRIAGWLVRQQNPQGGFFSTQDTVVALQALSRYATLVYSPGGASTVTVQSSGGDLHHFTVDQTNKLIYQERELRSIPGRCVIEAQGSACVSVTKPYLNRYNGPRDSTDMVIADVAMLSGFVPEAENLKQVSWYQTSGEITTPGSN</sequence>
<feature type="domain" description="Alpha-2-macroglobulin bait region" evidence="9">
    <location>
        <begin position="395"/>
        <end position="523"/>
    </location>
</feature>
<evidence type="ECO:0000256" key="2">
    <source>
        <dbReference type="ARBA" id="ARBA00010952"/>
    </source>
</evidence>
<dbReference type="GO" id="GO:0005615">
    <property type="term" value="C:extracellular space"/>
    <property type="evidence" value="ECO:0007669"/>
    <property type="project" value="InterPro"/>
</dbReference>
<dbReference type="AlphaFoldDB" id="A0A3B3QDC3"/>
<dbReference type="CDD" id="cd02897">
    <property type="entry name" value="A2M_2"/>
    <property type="match status" value="1"/>
</dbReference>
<name>A0A3B3QDC3_9TELE</name>
<accession>A0A3B3QDC3</accession>
<keyword evidence="4" id="KW-0646">Protease inhibitor</keyword>
<dbReference type="InterPro" id="IPR050473">
    <property type="entry name" value="A2M/Complement_sys"/>
</dbReference>
<dbReference type="SUPFAM" id="SSF48239">
    <property type="entry name" value="Terpenoid cyclases/Protein prenyltransferases"/>
    <property type="match status" value="1"/>
</dbReference>
<dbReference type="Gene3D" id="2.60.40.10">
    <property type="entry name" value="Immunoglobulins"/>
    <property type="match status" value="2"/>
</dbReference>
<evidence type="ECO:0000313" key="11">
    <source>
        <dbReference type="Ensembl" id="ENSPKIP00000003610.1"/>
    </source>
</evidence>
<dbReference type="STRING" id="1676925.ENSPKIP00000003610"/>
<dbReference type="Pfam" id="PF07703">
    <property type="entry name" value="A2M_BRD"/>
    <property type="match status" value="1"/>
</dbReference>
<dbReference type="InterPro" id="IPR019742">
    <property type="entry name" value="MacrogloblnA2_CS"/>
</dbReference>
<feature type="domain" description="Alpha-2-macroglobulin" evidence="10">
    <location>
        <begin position="607"/>
        <end position="696"/>
    </location>
</feature>
<dbReference type="FunFam" id="1.50.10.20:FF:000001">
    <property type="entry name" value="CD109 isoform 1"/>
    <property type="match status" value="1"/>
</dbReference>
<keyword evidence="7" id="KW-1015">Disulfide bond</keyword>
<organism evidence="11 12">
    <name type="scientific">Paramormyrops kingsleyae</name>
    <dbReference type="NCBI Taxonomy" id="1676925"/>
    <lineage>
        <taxon>Eukaryota</taxon>
        <taxon>Metazoa</taxon>
        <taxon>Chordata</taxon>
        <taxon>Craniata</taxon>
        <taxon>Vertebrata</taxon>
        <taxon>Euteleostomi</taxon>
        <taxon>Actinopterygii</taxon>
        <taxon>Neopterygii</taxon>
        <taxon>Teleostei</taxon>
        <taxon>Osteoglossocephala</taxon>
        <taxon>Osteoglossomorpha</taxon>
        <taxon>Osteoglossiformes</taxon>
        <taxon>Mormyridae</taxon>
        <taxon>Paramormyrops</taxon>
    </lineage>
</organism>
<dbReference type="GeneTree" id="ENSGT00940000162996"/>
<dbReference type="Ensembl" id="ENSPKIT00000027572.1">
    <property type="protein sequence ID" value="ENSPKIP00000003610.1"/>
    <property type="gene ID" value="ENSPKIG00000020967.1"/>
</dbReference>
<dbReference type="SMART" id="SM01419">
    <property type="entry name" value="Thiol-ester_cl"/>
    <property type="match status" value="1"/>
</dbReference>
<dbReference type="Gene3D" id="2.20.130.20">
    <property type="match status" value="1"/>
</dbReference>
<evidence type="ECO:0000256" key="3">
    <source>
        <dbReference type="ARBA" id="ARBA00022525"/>
    </source>
</evidence>
<keyword evidence="3" id="KW-0964">Secreted</keyword>
<dbReference type="SUPFAM" id="SSF49410">
    <property type="entry name" value="Alpha-macroglobulin receptor domain"/>
    <property type="match status" value="1"/>
</dbReference>
<evidence type="ECO:0000256" key="7">
    <source>
        <dbReference type="ARBA" id="ARBA00023157"/>
    </source>
</evidence>
<evidence type="ECO:0000256" key="5">
    <source>
        <dbReference type="ARBA" id="ARBA00022729"/>
    </source>
</evidence>
<dbReference type="InterPro" id="IPR040839">
    <property type="entry name" value="MG4"/>
</dbReference>
<evidence type="ECO:0000259" key="10">
    <source>
        <dbReference type="SMART" id="SM01360"/>
    </source>
</evidence>
<dbReference type="InterPro" id="IPR013783">
    <property type="entry name" value="Ig-like_fold"/>
</dbReference>
<evidence type="ECO:0000256" key="1">
    <source>
        <dbReference type="ARBA" id="ARBA00004613"/>
    </source>
</evidence>
<dbReference type="Pfam" id="PF00207">
    <property type="entry name" value="A2M"/>
    <property type="match status" value="1"/>
</dbReference>
<keyword evidence="6" id="KW-0722">Serine protease inhibitor</keyword>